<keyword evidence="1" id="KW-1134">Transmembrane beta strand</keyword>
<evidence type="ECO:0000256" key="1">
    <source>
        <dbReference type="PROSITE-ProRule" id="PRU01360"/>
    </source>
</evidence>
<evidence type="ECO:0000259" key="2">
    <source>
        <dbReference type="Pfam" id="PF07715"/>
    </source>
</evidence>
<dbReference type="AlphaFoldDB" id="A0AB34RAK2"/>
<sequence length="1132" mass="129255">MERFIKYLLLWVCLSMGKTLQAQEQRVNLNLKNVMLRDLIWELQRKTDLIFIYSTSDVESVRLSRVKERNKGVRAILDKYLEGTGLCYDVRHEVFVLRRCDKQPVKMKMRTIRGCVRDEEGVVLPGVTVRLKGSSIGVATDINGCYALRVPKEGRSILVYSFIGMESCEVEITAGTTIDVVLRPDCKHLREVIITGYGQYARTGYTGSATVIGSENIGGRSVSSFQDVIRGLSSGTLVGGSGQPGVAYSVLIRGVGSMHASKDPLYVVDGMVWDLMNLSGDDEYPINPLNTINPQDIANITVLKDAASASLYGSRGANGVIVITTKQGSGNGKTRYTLDVQLGLASLFSGAKPDLVNADEFTDLWVEGEMHRLVYQQISKNNFFEEVKRLYADKENYLIEGKNYYDWYHAAQQRFNEVFKIKRGDGGYYEDLFGVDRRKLPDVNWYEKVTRLAPFQKINFSMDGGDPAGNYYISLEYLNQQGVIRGSQLKRYSLRVNFASEPAGKSFHWGIKTMLSHSDQRGPRQDAMGYAMPQYTALSLAPVVPVYLEDGSLNLEFPYGQNSNMNPLAVNKYNIYARPQTVVYASGWIRCLLSRSLSFRGTVSLSALMARRRQYYDKDFGDGQKDGGALYERDARRRKIVGTGILYYCPVLGKGHEWSSYTGFELEDVKEEYISARGIRFLSDDFPYLSASAKVSRVGGGGEGYAMFSWLFNSNYTYRQKYYLSVSLRGDRSSCFHPDYRFGFFGSVSAAWRISRERFMQRQDKIQELKLKVSYGSNGCLPQKLYGWRSLYSFGYEYNGKPGLNAETIANKRLTWENNRILNLGVEAVLLNRMHLNLEYYYRVTANLLQDVPLSYVSGYSSRLENTEAGLRNAGIELDVELDLLKKRFWSWGIDFNLATLKNRFFGLKGDYLGLQIQRNGESIYSWYLREWAGVNRETGEQQWVHVEKNGKKELTTKYSKGSRDVRGSALPKISGGLTSVLRYKNWEWRCLFTYACGYKVLDYTGFYSTKNDGARNYRNIERDQLDRWTPDNPAGKNPIRINNGWDRYNSTRYLYDGDYLKLKSMKVQYNLPESWTQKFKIEHAHLFLQAENLFVWTELKGFDPEITLTGYRRPEVYPSATTYTVGLYMVF</sequence>
<dbReference type="InterPro" id="IPR037066">
    <property type="entry name" value="Plug_dom_sf"/>
</dbReference>
<proteinExistence type="inferred from homology"/>
<dbReference type="InterPro" id="IPR012910">
    <property type="entry name" value="Plug_dom"/>
</dbReference>
<dbReference type="InterPro" id="IPR023996">
    <property type="entry name" value="TonB-dep_OMP_SusC/RagA"/>
</dbReference>
<keyword evidence="1" id="KW-0998">Cell outer membrane</keyword>
<keyword evidence="1" id="KW-0472">Membrane</keyword>
<dbReference type="NCBIfam" id="TIGR04057">
    <property type="entry name" value="SusC_RagA_signa"/>
    <property type="match status" value="1"/>
</dbReference>
<protein>
    <recommendedName>
        <fullName evidence="2">TonB-dependent receptor plug domain-containing protein</fullName>
    </recommendedName>
</protein>
<dbReference type="SUPFAM" id="SSF56935">
    <property type="entry name" value="Porins"/>
    <property type="match status" value="1"/>
</dbReference>
<name>A0AB34RAK2_9PORP</name>
<dbReference type="EMBL" id="JPIT01000006">
    <property type="protein sequence ID" value="KIO47450.1"/>
    <property type="molecule type" value="Genomic_DNA"/>
</dbReference>
<gene>
    <name evidence="3" type="ORF">IE90_00320</name>
</gene>
<comment type="similarity">
    <text evidence="1">Belongs to the TonB-dependent receptor family.</text>
</comment>
<dbReference type="Pfam" id="PF13715">
    <property type="entry name" value="CarbopepD_reg_2"/>
    <property type="match status" value="1"/>
</dbReference>
<dbReference type="Gene3D" id="2.170.130.10">
    <property type="entry name" value="TonB-dependent receptor, plug domain"/>
    <property type="match status" value="1"/>
</dbReference>
<dbReference type="Gene3D" id="2.60.40.1120">
    <property type="entry name" value="Carboxypeptidase-like, regulatory domain"/>
    <property type="match status" value="1"/>
</dbReference>
<dbReference type="GO" id="GO:0009279">
    <property type="term" value="C:cell outer membrane"/>
    <property type="evidence" value="ECO:0007669"/>
    <property type="project" value="UniProtKB-SubCell"/>
</dbReference>
<accession>A0AB34RAK2</accession>
<dbReference type="Pfam" id="PF07715">
    <property type="entry name" value="Plug"/>
    <property type="match status" value="1"/>
</dbReference>
<reference evidence="3 4" key="1">
    <citation type="submission" date="2014-07" db="EMBL/GenBank/DDBJ databases">
        <title>Porphyromonadaceae bacterium OUH 334697 = ATCC BAA-2682 = DSM 28341 draft genome.</title>
        <authorList>
            <person name="Sydenham T.V."/>
            <person name="Hasman H."/>
            <person name="Justesen U.S."/>
        </authorList>
    </citation>
    <scope>NUCLEOTIDE SEQUENCE [LARGE SCALE GENOMIC DNA]</scope>
    <source>
        <strain evidence="3 4">OUH 334697</strain>
    </source>
</reference>
<organism evidence="3 4">
    <name type="scientific">Sanguibacteroides justesenii</name>
    <dbReference type="NCBI Taxonomy" id="1547597"/>
    <lineage>
        <taxon>Bacteria</taxon>
        <taxon>Pseudomonadati</taxon>
        <taxon>Bacteroidota</taxon>
        <taxon>Bacteroidia</taxon>
        <taxon>Bacteroidales</taxon>
        <taxon>Porphyromonadaceae</taxon>
        <taxon>Sanguibacteroides</taxon>
    </lineage>
</organism>
<evidence type="ECO:0000313" key="4">
    <source>
        <dbReference type="Proteomes" id="UP000031937"/>
    </source>
</evidence>
<keyword evidence="1" id="KW-0812">Transmembrane</keyword>
<dbReference type="InterPro" id="IPR008969">
    <property type="entry name" value="CarboxyPept-like_regulatory"/>
</dbReference>
<dbReference type="SUPFAM" id="SSF49464">
    <property type="entry name" value="Carboxypeptidase regulatory domain-like"/>
    <property type="match status" value="1"/>
</dbReference>
<dbReference type="NCBIfam" id="TIGR04056">
    <property type="entry name" value="OMP_RagA_SusC"/>
    <property type="match status" value="1"/>
</dbReference>
<dbReference type="RefSeq" id="WP_041504867.1">
    <property type="nucleotide sequence ID" value="NZ_JPIT01000006.1"/>
</dbReference>
<dbReference type="Proteomes" id="UP000031937">
    <property type="component" value="Unassembled WGS sequence"/>
</dbReference>
<comment type="subcellular location">
    <subcellularLocation>
        <location evidence="1">Cell outer membrane</location>
        <topology evidence="1">Multi-pass membrane protein</topology>
    </subcellularLocation>
</comment>
<comment type="caution">
    <text evidence="3">The sequence shown here is derived from an EMBL/GenBank/DDBJ whole genome shotgun (WGS) entry which is preliminary data.</text>
</comment>
<feature type="domain" description="TonB-dependent receptor plug" evidence="2">
    <location>
        <begin position="206"/>
        <end position="320"/>
    </location>
</feature>
<keyword evidence="1" id="KW-0813">Transport</keyword>
<dbReference type="PROSITE" id="PS52016">
    <property type="entry name" value="TONB_DEPENDENT_REC_3"/>
    <property type="match status" value="1"/>
</dbReference>
<dbReference type="InterPro" id="IPR023997">
    <property type="entry name" value="TonB-dep_OMP_SusC/RagA_CS"/>
</dbReference>
<dbReference type="InterPro" id="IPR039426">
    <property type="entry name" value="TonB-dep_rcpt-like"/>
</dbReference>
<evidence type="ECO:0000313" key="3">
    <source>
        <dbReference type="EMBL" id="KIO47450.1"/>
    </source>
</evidence>